<proteinExistence type="inferred from homology"/>
<keyword evidence="6" id="KW-0206">Cytoskeleton</keyword>
<evidence type="ECO:0000256" key="4">
    <source>
        <dbReference type="ARBA" id="ARBA00022846"/>
    </source>
</evidence>
<gene>
    <name evidence="12" type="primary">LOC100367636</name>
</gene>
<evidence type="ECO:0000313" key="11">
    <source>
        <dbReference type="Proteomes" id="UP000694865"/>
    </source>
</evidence>
<evidence type="ECO:0000256" key="7">
    <source>
        <dbReference type="ARBA" id="ARBA00023273"/>
    </source>
</evidence>
<dbReference type="Proteomes" id="UP000694865">
    <property type="component" value="Unplaced"/>
</dbReference>
<comment type="subcellular location">
    <subcellularLocation>
        <location evidence="8">Cell projection</location>
        <location evidence="8">Kinocilium</location>
    </subcellularLocation>
    <subcellularLocation>
        <location evidence="1">Cytoplasm</location>
        <location evidence="1">Cytoskeleton</location>
        <location evidence="1">Flagellum axoneme</location>
    </subcellularLocation>
</comment>
<name>A0ABM0GGV6_SACKO</name>
<keyword evidence="2" id="KW-0963">Cytoplasm</keyword>
<dbReference type="InterPro" id="IPR055316">
    <property type="entry name" value="RSP9"/>
</dbReference>
<comment type="similarity">
    <text evidence="9">Belongs to the flagellar radial spoke RSP9 family.</text>
</comment>
<organism evidence="11 12">
    <name type="scientific">Saccoglossus kowalevskii</name>
    <name type="common">Acorn worm</name>
    <dbReference type="NCBI Taxonomy" id="10224"/>
    <lineage>
        <taxon>Eukaryota</taxon>
        <taxon>Metazoa</taxon>
        <taxon>Hemichordata</taxon>
        <taxon>Enteropneusta</taxon>
        <taxon>Harrimaniidae</taxon>
        <taxon>Saccoglossus</taxon>
    </lineage>
</organism>
<keyword evidence="11" id="KW-1185">Reference proteome</keyword>
<dbReference type="RefSeq" id="NP_001171789.1">
    <property type="nucleotide sequence ID" value="NM_001184860.1"/>
</dbReference>
<keyword evidence="3" id="KW-0970">Cilium biogenesis/degradation</keyword>
<keyword evidence="7" id="KW-0966">Cell projection</keyword>
<protein>
    <recommendedName>
        <fullName evidence="10">Radial spoke head protein 9 homolog</fullName>
    </recommendedName>
</protein>
<dbReference type="GeneID" id="100367636"/>
<evidence type="ECO:0000256" key="10">
    <source>
        <dbReference type="ARBA" id="ARBA00041080"/>
    </source>
</evidence>
<dbReference type="InterPro" id="IPR006802">
    <property type="entry name" value="Radial_spoke"/>
</dbReference>
<dbReference type="PANTHER" id="PTHR22069">
    <property type="entry name" value="MITOCHONDRIAL RIBOSOMAL PROTEIN S18"/>
    <property type="match status" value="1"/>
</dbReference>
<accession>A0ABM0GGV6</accession>
<keyword evidence="4" id="KW-0282">Flagellum</keyword>
<evidence type="ECO:0000256" key="8">
    <source>
        <dbReference type="ARBA" id="ARBA00037822"/>
    </source>
</evidence>
<keyword evidence="5" id="KW-0969">Cilium</keyword>
<evidence type="ECO:0000256" key="5">
    <source>
        <dbReference type="ARBA" id="ARBA00023069"/>
    </source>
</evidence>
<evidence type="ECO:0000256" key="3">
    <source>
        <dbReference type="ARBA" id="ARBA00022794"/>
    </source>
</evidence>
<evidence type="ECO:0000256" key="1">
    <source>
        <dbReference type="ARBA" id="ARBA00004611"/>
    </source>
</evidence>
<sequence>MDAEGFHLNISLVGNSGIVLSPERRAALETSLVILQNQQKFNRVFFWGKILGIKDDYFIAQGVGDDEMMDRKTLYSTDCVTWSLVPQATTAMKEQCSVVKGRFTGDPSYEYEHTEIKRIGEGEDAQEEENTITIKEEDRLASVISQVDEDVAIVPRGAYIKAPSGTVIRNRSFQGLEIHDAVKLSSYFHFREPVRLNQKSLLDKADLDKAIDFLDAIDEDVPKRSWSLQLERGSGLIILRSLLWEGLTFYHVPGTTKYGYMYNGSGEMNKDLPFML</sequence>
<dbReference type="PANTHER" id="PTHR22069:SF0">
    <property type="entry name" value="RADIAL SPOKE HEAD PROTEIN 9 HOMOLOG"/>
    <property type="match status" value="1"/>
</dbReference>
<evidence type="ECO:0000313" key="12">
    <source>
        <dbReference type="RefSeq" id="NP_001171789.1"/>
    </source>
</evidence>
<reference evidence="12" key="2">
    <citation type="submission" date="2025-08" db="UniProtKB">
        <authorList>
            <consortium name="RefSeq"/>
        </authorList>
    </citation>
    <scope>IDENTIFICATION</scope>
</reference>
<dbReference type="Pfam" id="PF04712">
    <property type="entry name" value="Radial_spoke"/>
    <property type="match status" value="1"/>
</dbReference>
<evidence type="ECO:0000256" key="6">
    <source>
        <dbReference type="ARBA" id="ARBA00023212"/>
    </source>
</evidence>
<evidence type="ECO:0000256" key="9">
    <source>
        <dbReference type="ARBA" id="ARBA00038319"/>
    </source>
</evidence>
<evidence type="ECO:0000256" key="2">
    <source>
        <dbReference type="ARBA" id="ARBA00022490"/>
    </source>
</evidence>
<reference evidence="12" key="1">
    <citation type="journal article" date="2008" name="Biol. Bull.">
        <title>cDNA sequences for transcription factors and signaling proteins of the hemichordate Saccoglossus kowalevskii: efficacy of the expressed sequence tag (EST) approach for evolutionary and developmental studies of a new organism.</title>
        <authorList>
            <person name="Freeman R.M. Jr."/>
            <person name="Wu M."/>
            <person name="Cordonnier-Pratt M.M."/>
            <person name="Pratt L.H."/>
            <person name="Gruber C.E."/>
            <person name="Smith M."/>
            <person name="Lander E.S."/>
            <person name="Stange-Thomann N."/>
            <person name="Lowe C.J."/>
            <person name="Gerhart J."/>
            <person name="Kirschner M."/>
        </authorList>
    </citation>
    <scope>NUCLEOTIDE SEQUENCE</scope>
</reference>